<feature type="transmembrane region" description="Helical" evidence="2">
    <location>
        <begin position="129"/>
        <end position="151"/>
    </location>
</feature>
<sequence length="814" mass="84316">MKQVLGSDLRREGTGEKLQGGAVTSEDYGTMTNVENQEAPDGSDHRRDIQGKFHGVRSTLAGYQRMEEGVGSETDSWTLSRLMWDRRVMLSSLLYGLLVFVTIAVAQLLPLLLVSGYEHGGFSMDSSQISVVVTVLGAAVMVDQVFIVPWLARRLKYTTLYKYSLLIFAFGVLMIPLTASMTGPSTVVSPLPVKTAVTLPTATVLPSSQPPSSSAQTTPGTPPGVVTVSSQTSSPISPPHAPVIPASTTSKTETPIKPGTTGPHPQTPNTPGPNPQTPNTPGSNPQTPNTPGPNPQTPNTPGSNPQTPNTPGPNPQTPNAPGSKPQTPNTPGPNPQTPNTPGSNPQTPNTPGPNPQTPNTPGPNPQTPNTPGSNPQTPNTPGSNPQNPNTPGSNPQTPNTPGSNPQTPNTPGSNPQTPNTPGPNPQTPNKPGPNPQTPNTPGSNPQIPNTPGSSPQTPSTPGSNPPTPNTPGSNPPTPNTPGSNPPTPNTPGSNPQTPSTSTPKLPTPTSAGAKPQVPNPAPQAPFTPQTTNVSPQQPSSPSATNGPVSEAPFASAQVPSAASQETASTMSSTVSLLSAISLQASIPTSPAPKNSVSKSPQARNPPTGTSLVTKNPPPPQAPTSMAQIGYSPIVDTVASIVDTVASRSNNEQGSQLVGQCRIINNTTKSMRTRIPHNVWVAVILINIIVVLGSSTALTGAMVMMGNSASPASRGSANGIAQTMAALVRVLAPVVFGNLFAWSTDNGLPWPLNHHLSFILVVLLTLLAAFLCTRLPDAINCQREEDTLQPEDTQEGDQGFYEDGAEEYYAQQALR</sequence>
<dbReference type="Gene3D" id="1.20.1250.20">
    <property type="entry name" value="MFS general substrate transporter like domains"/>
    <property type="match status" value="2"/>
</dbReference>
<evidence type="ECO:0000313" key="3">
    <source>
        <dbReference type="EMBL" id="CAH1239136.1"/>
    </source>
</evidence>
<dbReference type="InterPro" id="IPR036259">
    <property type="entry name" value="MFS_trans_sf"/>
</dbReference>
<proteinExistence type="predicted"/>
<reference evidence="3" key="1">
    <citation type="submission" date="2022-01" db="EMBL/GenBank/DDBJ databases">
        <authorList>
            <person name="Braso-Vives M."/>
        </authorList>
    </citation>
    <scope>NUCLEOTIDE SEQUENCE</scope>
</reference>
<feature type="compositionally biased region" description="Low complexity" evidence="1">
    <location>
        <begin position="490"/>
        <end position="510"/>
    </location>
</feature>
<keyword evidence="2" id="KW-1133">Transmembrane helix</keyword>
<keyword evidence="2" id="KW-0812">Transmembrane</keyword>
<feature type="transmembrane region" description="Helical" evidence="2">
    <location>
        <begin position="88"/>
        <end position="109"/>
    </location>
</feature>
<name>A0A8J9YRM1_BRALA</name>
<feature type="compositionally biased region" description="Pro residues" evidence="1">
    <location>
        <begin position="463"/>
        <end position="489"/>
    </location>
</feature>
<feature type="transmembrane region" description="Helical" evidence="2">
    <location>
        <begin position="725"/>
        <end position="742"/>
    </location>
</feature>
<evidence type="ECO:0000256" key="2">
    <source>
        <dbReference type="SAM" id="Phobius"/>
    </source>
</evidence>
<dbReference type="PANTHER" id="PTHR24002">
    <property type="entry name" value="SOLUTE CARRIER FAMILY 22 MEMBER 18"/>
    <property type="match status" value="1"/>
</dbReference>
<feature type="compositionally biased region" description="Pro residues" evidence="1">
    <location>
        <begin position="328"/>
        <end position="338"/>
    </location>
</feature>
<feature type="compositionally biased region" description="Low complexity" evidence="1">
    <location>
        <begin position="206"/>
        <end position="228"/>
    </location>
</feature>
<feature type="transmembrane region" description="Helical" evidence="2">
    <location>
        <begin position="678"/>
        <end position="704"/>
    </location>
</feature>
<accession>A0A8J9YRM1</accession>
<feature type="compositionally biased region" description="Polar residues" evidence="1">
    <location>
        <begin position="533"/>
        <end position="547"/>
    </location>
</feature>
<feature type="compositionally biased region" description="Low complexity" evidence="1">
    <location>
        <begin position="403"/>
        <end position="417"/>
    </location>
</feature>
<feature type="transmembrane region" description="Helical" evidence="2">
    <location>
        <begin position="163"/>
        <end position="181"/>
    </location>
</feature>
<evidence type="ECO:0000313" key="4">
    <source>
        <dbReference type="Proteomes" id="UP000838412"/>
    </source>
</evidence>
<dbReference type="PANTHER" id="PTHR24002:SF3">
    <property type="entry name" value="SOLUTE CARRIER FAMILY 22 MEMBER 18"/>
    <property type="match status" value="1"/>
</dbReference>
<feature type="compositionally biased region" description="Polar residues" evidence="1">
    <location>
        <begin position="383"/>
        <end position="402"/>
    </location>
</feature>
<dbReference type="Proteomes" id="UP000838412">
    <property type="component" value="Chromosome 10"/>
</dbReference>
<feature type="region of interest" description="Disordered" evidence="1">
    <location>
        <begin position="204"/>
        <end position="564"/>
    </location>
</feature>
<feature type="transmembrane region" description="Helical" evidence="2">
    <location>
        <begin position="754"/>
        <end position="772"/>
    </location>
</feature>
<dbReference type="EMBL" id="OV696695">
    <property type="protein sequence ID" value="CAH1239136.1"/>
    <property type="molecule type" value="Genomic_DNA"/>
</dbReference>
<keyword evidence="4" id="KW-1185">Reference proteome</keyword>
<dbReference type="OrthoDB" id="419616at2759"/>
<feature type="region of interest" description="Disordered" evidence="1">
    <location>
        <begin position="588"/>
        <end position="626"/>
    </location>
</feature>
<feature type="compositionally biased region" description="Low complexity" evidence="1">
    <location>
        <begin position="369"/>
        <end position="382"/>
    </location>
</feature>
<feature type="compositionally biased region" description="Low complexity" evidence="1">
    <location>
        <begin position="439"/>
        <end position="462"/>
    </location>
</feature>
<feature type="region of interest" description="Disordered" evidence="1">
    <location>
        <begin position="1"/>
        <end position="48"/>
    </location>
</feature>
<dbReference type="AlphaFoldDB" id="A0A8J9YRM1"/>
<feature type="compositionally biased region" description="Pro residues" evidence="1">
    <location>
        <begin position="418"/>
        <end position="438"/>
    </location>
</feature>
<feature type="compositionally biased region" description="Pro residues" evidence="1">
    <location>
        <begin position="265"/>
        <end position="278"/>
    </location>
</feature>
<evidence type="ECO:0000256" key="1">
    <source>
        <dbReference type="SAM" id="MobiDB-lite"/>
    </source>
</evidence>
<gene>
    <name evidence="3" type="primary">MUC22</name>
    <name evidence="3" type="ORF">BLAG_LOCUS3504</name>
</gene>
<feature type="compositionally biased region" description="Pro residues" evidence="1">
    <location>
        <begin position="308"/>
        <end position="318"/>
    </location>
</feature>
<dbReference type="GO" id="GO:0005635">
    <property type="term" value="C:nuclear envelope"/>
    <property type="evidence" value="ECO:0007669"/>
    <property type="project" value="TreeGrafter"/>
</dbReference>
<dbReference type="SUPFAM" id="SSF103473">
    <property type="entry name" value="MFS general substrate transporter"/>
    <property type="match status" value="2"/>
</dbReference>
<protein>
    <submittedName>
        <fullName evidence="3">MUC22 protein</fullName>
    </submittedName>
</protein>
<feature type="compositionally biased region" description="Pro residues" evidence="1">
    <location>
        <begin position="348"/>
        <end position="368"/>
    </location>
</feature>
<organism evidence="3 4">
    <name type="scientific">Branchiostoma lanceolatum</name>
    <name type="common">Common lancelet</name>
    <name type="synonym">Amphioxus lanceolatum</name>
    <dbReference type="NCBI Taxonomy" id="7740"/>
    <lineage>
        <taxon>Eukaryota</taxon>
        <taxon>Metazoa</taxon>
        <taxon>Chordata</taxon>
        <taxon>Cephalochordata</taxon>
        <taxon>Leptocardii</taxon>
        <taxon>Amphioxiformes</taxon>
        <taxon>Branchiostomatidae</taxon>
        <taxon>Branchiostoma</taxon>
    </lineage>
</organism>
<feature type="compositionally biased region" description="Polar residues" evidence="1">
    <location>
        <begin position="588"/>
        <end position="613"/>
    </location>
</feature>
<keyword evidence="2" id="KW-0472">Membrane</keyword>
<feature type="compositionally biased region" description="Pro residues" evidence="1">
    <location>
        <begin position="288"/>
        <end position="298"/>
    </location>
</feature>